<evidence type="ECO:0000313" key="3">
    <source>
        <dbReference type="Proteomes" id="UP001215280"/>
    </source>
</evidence>
<proteinExistence type="predicted"/>
<protein>
    <recommendedName>
        <fullName evidence="4">Secreted protein</fullName>
    </recommendedName>
</protein>
<keyword evidence="1" id="KW-0732">Signal</keyword>
<reference evidence="2" key="1">
    <citation type="submission" date="2023-03" db="EMBL/GenBank/DDBJ databases">
        <title>Massive genome expansion in bonnet fungi (Mycena s.s.) driven by repeated elements and novel gene families across ecological guilds.</title>
        <authorList>
            <consortium name="Lawrence Berkeley National Laboratory"/>
            <person name="Harder C.B."/>
            <person name="Miyauchi S."/>
            <person name="Viragh M."/>
            <person name="Kuo A."/>
            <person name="Thoen E."/>
            <person name="Andreopoulos B."/>
            <person name="Lu D."/>
            <person name="Skrede I."/>
            <person name="Drula E."/>
            <person name="Henrissat B."/>
            <person name="Morin E."/>
            <person name="Kohler A."/>
            <person name="Barry K."/>
            <person name="LaButti K."/>
            <person name="Morin E."/>
            <person name="Salamov A."/>
            <person name="Lipzen A."/>
            <person name="Mereny Z."/>
            <person name="Hegedus B."/>
            <person name="Baldrian P."/>
            <person name="Stursova M."/>
            <person name="Weitz H."/>
            <person name="Taylor A."/>
            <person name="Grigoriev I.V."/>
            <person name="Nagy L.G."/>
            <person name="Martin F."/>
            <person name="Kauserud H."/>
        </authorList>
    </citation>
    <scope>NUCLEOTIDE SEQUENCE</scope>
    <source>
        <strain evidence="2">CBHHK188m</strain>
    </source>
</reference>
<dbReference type="Proteomes" id="UP001215280">
    <property type="component" value="Unassembled WGS sequence"/>
</dbReference>
<feature type="chain" id="PRO_5042066572" description="Secreted protein" evidence="1">
    <location>
        <begin position="18"/>
        <end position="75"/>
    </location>
</feature>
<evidence type="ECO:0000313" key="2">
    <source>
        <dbReference type="EMBL" id="KAJ7734495.1"/>
    </source>
</evidence>
<feature type="signal peptide" evidence="1">
    <location>
        <begin position="1"/>
        <end position="17"/>
    </location>
</feature>
<dbReference type="EMBL" id="JARJLG010000161">
    <property type="protein sequence ID" value="KAJ7734495.1"/>
    <property type="molecule type" value="Genomic_DNA"/>
</dbReference>
<gene>
    <name evidence="2" type="ORF">DFH07DRAFT_129086</name>
</gene>
<name>A0AAD7I599_9AGAR</name>
<keyword evidence="3" id="KW-1185">Reference proteome</keyword>
<dbReference type="AlphaFoldDB" id="A0AAD7I599"/>
<sequence length="75" mass="8249">MFLFLSCALSKFLQVSSMVQSRGKAHNQLFLYIRQIICVQGLHHPSNTPFPIVRGGGCCNTLGLPSIFATHSINT</sequence>
<evidence type="ECO:0008006" key="4">
    <source>
        <dbReference type="Google" id="ProtNLM"/>
    </source>
</evidence>
<evidence type="ECO:0000256" key="1">
    <source>
        <dbReference type="SAM" id="SignalP"/>
    </source>
</evidence>
<organism evidence="2 3">
    <name type="scientific">Mycena maculata</name>
    <dbReference type="NCBI Taxonomy" id="230809"/>
    <lineage>
        <taxon>Eukaryota</taxon>
        <taxon>Fungi</taxon>
        <taxon>Dikarya</taxon>
        <taxon>Basidiomycota</taxon>
        <taxon>Agaricomycotina</taxon>
        <taxon>Agaricomycetes</taxon>
        <taxon>Agaricomycetidae</taxon>
        <taxon>Agaricales</taxon>
        <taxon>Marasmiineae</taxon>
        <taxon>Mycenaceae</taxon>
        <taxon>Mycena</taxon>
    </lineage>
</organism>
<accession>A0AAD7I599</accession>
<comment type="caution">
    <text evidence="2">The sequence shown here is derived from an EMBL/GenBank/DDBJ whole genome shotgun (WGS) entry which is preliminary data.</text>
</comment>